<dbReference type="GO" id="GO:0005737">
    <property type="term" value="C:cytoplasm"/>
    <property type="evidence" value="ECO:0007669"/>
    <property type="project" value="TreeGrafter"/>
</dbReference>
<keyword evidence="4" id="KW-1185">Reference proteome</keyword>
<dbReference type="AlphaFoldDB" id="A0A5E8C1L0"/>
<feature type="repeat" description="RCC1" evidence="2">
    <location>
        <begin position="138"/>
        <end position="184"/>
    </location>
</feature>
<name>A0A5E8C1L0_9ASCO</name>
<protein>
    <submittedName>
        <fullName evidence="3">Uncharacterized protein</fullName>
    </submittedName>
</protein>
<gene>
    <name evidence="3" type="ORF">SAPINGB_P005605</name>
</gene>
<dbReference type="GO" id="GO:0061630">
    <property type="term" value="F:ubiquitin protein ligase activity"/>
    <property type="evidence" value="ECO:0007669"/>
    <property type="project" value="TreeGrafter"/>
</dbReference>
<dbReference type="GO" id="GO:0016567">
    <property type="term" value="P:protein ubiquitination"/>
    <property type="evidence" value="ECO:0007669"/>
    <property type="project" value="TreeGrafter"/>
</dbReference>
<dbReference type="GO" id="GO:0006511">
    <property type="term" value="P:ubiquitin-dependent protein catabolic process"/>
    <property type="evidence" value="ECO:0007669"/>
    <property type="project" value="TreeGrafter"/>
</dbReference>
<dbReference type="PROSITE" id="PS50012">
    <property type="entry name" value="RCC1_3"/>
    <property type="match status" value="2"/>
</dbReference>
<dbReference type="GeneID" id="43584419"/>
<dbReference type="Pfam" id="PF13540">
    <property type="entry name" value="RCC1_2"/>
    <property type="match status" value="1"/>
</dbReference>
<dbReference type="SUPFAM" id="SSF50985">
    <property type="entry name" value="RCC1/BLIP-II"/>
    <property type="match status" value="1"/>
</dbReference>
<reference evidence="3 4" key="1">
    <citation type="submission" date="2019-09" db="EMBL/GenBank/DDBJ databases">
        <authorList>
            <person name="Brejova B."/>
        </authorList>
    </citation>
    <scope>NUCLEOTIDE SEQUENCE [LARGE SCALE GENOMIC DNA]</scope>
</reference>
<dbReference type="InterPro" id="IPR051709">
    <property type="entry name" value="Ub-ligase/GTPase-reg"/>
</dbReference>
<evidence type="ECO:0000256" key="2">
    <source>
        <dbReference type="PROSITE-ProRule" id="PRU00235"/>
    </source>
</evidence>
<dbReference type="OrthoDB" id="5370059at2759"/>
<dbReference type="InterPro" id="IPR000408">
    <property type="entry name" value="Reg_chr_condens"/>
</dbReference>
<organism evidence="3 4">
    <name type="scientific">Magnusiomyces paraingens</name>
    <dbReference type="NCBI Taxonomy" id="2606893"/>
    <lineage>
        <taxon>Eukaryota</taxon>
        <taxon>Fungi</taxon>
        <taxon>Dikarya</taxon>
        <taxon>Ascomycota</taxon>
        <taxon>Saccharomycotina</taxon>
        <taxon>Dipodascomycetes</taxon>
        <taxon>Dipodascales</taxon>
        <taxon>Dipodascaceae</taxon>
        <taxon>Magnusiomyces</taxon>
    </lineage>
</organism>
<dbReference type="InterPro" id="IPR009091">
    <property type="entry name" value="RCC1/BLIP-II"/>
</dbReference>
<dbReference type="PRINTS" id="PR00633">
    <property type="entry name" value="RCCNDNSATION"/>
</dbReference>
<keyword evidence="1" id="KW-0677">Repeat</keyword>
<sequence length="327" mass="35765">MSNDRLSSSIKISCGGNHTILVDINRGMAYGSGDNGSHQLGLDGIQYTSFVPLSNNPDGNEIVKWVAAATTWEASALVDARGFIYTSGLGLHGELGSPEFNSRKSNECFSRVGNVQVSSQVIKTAAGLRHILLLCENGDVWGWGANRKGQVGYRDAIVSLPRKIATGIKDIGCGKDFSVLLNKNNTLKVLGSPRHLDEHFYNLVDSTAFQLEVMAVAWTSIHLLMRDSQGKQSIQSFGNNSHGQLYKHSGDNHEFLVIAAGTEHYLAVELSSESWTIYSWGWGEHGNCGSQYKEADTKSLFKVCEFDRSLSQPMIHGGYSSSWIITE</sequence>
<evidence type="ECO:0000313" key="3">
    <source>
        <dbReference type="EMBL" id="VVT57242.1"/>
    </source>
</evidence>
<proteinExistence type="predicted"/>
<dbReference type="PANTHER" id="PTHR45622:SF70">
    <property type="entry name" value="SECRETION-REGULATING GUANINE NUCLEOTIDE EXCHANGE FACTOR"/>
    <property type="match status" value="1"/>
</dbReference>
<dbReference type="PANTHER" id="PTHR45622">
    <property type="entry name" value="UBIQUITIN-PROTEIN LIGASE E3A-RELATED"/>
    <property type="match status" value="1"/>
</dbReference>
<dbReference type="Gene3D" id="2.130.10.30">
    <property type="entry name" value="Regulator of chromosome condensation 1/beta-lactamase-inhibitor protein II"/>
    <property type="match status" value="1"/>
</dbReference>
<dbReference type="RefSeq" id="XP_031856210.1">
    <property type="nucleotide sequence ID" value="XM_032000319.1"/>
</dbReference>
<dbReference type="Proteomes" id="UP000398389">
    <property type="component" value="Unassembled WGS sequence"/>
</dbReference>
<dbReference type="EMBL" id="CABVLU010000004">
    <property type="protein sequence ID" value="VVT57242.1"/>
    <property type="molecule type" value="Genomic_DNA"/>
</dbReference>
<evidence type="ECO:0000256" key="1">
    <source>
        <dbReference type="ARBA" id="ARBA00022737"/>
    </source>
</evidence>
<feature type="repeat" description="RCC1" evidence="2">
    <location>
        <begin position="82"/>
        <end position="137"/>
    </location>
</feature>
<accession>A0A5E8C1L0</accession>
<dbReference type="PROSITE" id="PS00626">
    <property type="entry name" value="RCC1_2"/>
    <property type="match status" value="1"/>
</dbReference>
<evidence type="ECO:0000313" key="4">
    <source>
        <dbReference type="Proteomes" id="UP000398389"/>
    </source>
</evidence>